<gene>
    <name evidence="9" type="ORF">CRIB_1662</name>
</gene>
<dbReference type="Pfam" id="PF02397">
    <property type="entry name" value="Bac_transf"/>
    <property type="match status" value="1"/>
</dbReference>
<sequence>MQSNLVLKELAQEDIIVPNENKVYLFLKRLIDIVGSGLGILILIPVFLIIGILIKLEDPKGSVFFSQKRNGLNGKEFNMYKFRSMVHNAEDLLESLMSKNEMDGPVFKIKDDPRITKIGKFIRKTSLDELPQLFNVLKGDMSLVGPRPPIPREVIQYNKYQYQRLLVKPGITCYWQISGRNNIDFDEWVELDLKYIKERNLFKDIYIILMTLPVLLGDKNAS</sequence>
<dbReference type="EMBL" id="LN555523">
    <property type="protein sequence ID" value="CED94269.1"/>
    <property type="molecule type" value="Genomic_DNA"/>
</dbReference>
<dbReference type="GeneID" id="82205694"/>
<evidence type="ECO:0000256" key="5">
    <source>
        <dbReference type="ARBA" id="ARBA00022989"/>
    </source>
</evidence>
<evidence type="ECO:0000256" key="3">
    <source>
        <dbReference type="ARBA" id="ARBA00022679"/>
    </source>
</evidence>
<dbReference type="InterPro" id="IPR017475">
    <property type="entry name" value="EPS_sugar_tfrase"/>
</dbReference>
<evidence type="ECO:0000256" key="6">
    <source>
        <dbReference type="ARBA" id="ARBA00023136"/>
    </source>
</evidence>
<dbReference type="AlphaFoldDB" id="A0A1V1I2C7"/>
<organism evidence="9 10">
    <name type="scientific">Romboutsia ilealis</name>
    <dbReference type="NCBI Taxonomy" id="1115758"/>
    <lineage>
        <taxon>Bacteria</taxon>
        <taxon>Bacillati</taxon>
        <taxon>Bacillota</taxon>
        <taxon>Clostridia</taxon>
        <taxon>Peptostreptococcales</taxon>
        <taxon>Peptostreptococcaceae</taxon>
        <taxon>Romboutsia</taxon>
    </lineage>
</organism>
<dbReference type="NCBIfam" id="TIGR03025">
    <property type="entry name" value="EPS_sugtrans"/>
    <property type="match status" value="1"/>
</dbReference>
<keyword evidence="3 9" id="KW-0808">Transferase</keyword>
<feature type="transmembrane region" description="Helical" evidence="7">
    <location>
        <begin position="33"/>
        <end position="54"/>
    </location>
</feature>
<dbReference type="GO" id="GO:0016020">
    <property type="term" value="C:membrane"/>
    <property type="evidence" value="ECO:0007669"/>
    <property type="project" value="UniProtKB-SubCell"/>
</dbReference>
<evidence type="ECO:0000259" key="8">
    <source>
        <dbReference type="Pfam" id="PF02397"/>
    </source>
</evidence>
<evidence type="ECO:0000256" key="1">
    <source>
        <dbReference type="ARBA" id="ARBA00004141"/>
    </source>
</evidence>
<comment type="similarity">
    <text evidence="2">Belongs to the bacterial sugar transferase family.</text>
</comment>
<evidence type="ECO:0000256" key="7">
    <source>
        <dbReference type="SAM" id="Phobius"/>
    </source>
</evidence>
<name>A0A1V1I2C7_9FIRM</name>
<dbReference type="InterPro" id="IPR003362">
    <property type="entry name" value="Bact_transf"/>
</dbReference>
<keyword evidence="4 7" id="KW-0812">Transmembrane</keyword>
<protein>
    <submittedName>
        <fullName evidence="9">Galactosyl transferase CpsE</fullName>
    </submittedName>
</protein>
<dbReference type="RefSeq" id="WP_180701802.1">
    <property type="nucleotide sequence ID" value="NZ_LN555523.1"/>
</dbReference>
<comment type="subcellular location">
    <subcellularLocation>
        <location evidence="1">Membrane</location>
        <topology evidence="1">Multi-pass membrane protein</topology>
    </subcellularLocation>
</comment>
<evidence type="ECO:0000256" key="2">
    <source>
        <dbReference type="ARBA" id="ARBA00006464"/>
    </source>
</evidence>
<dbReference type="Proteomes" id="UP000245622">
    <property type="component" value="Chromosome 1"/>
</dbReference>
<feature type="domain" description="Bacterial sugar transferase" evidence="8">
    <location>
        <begin position="28"/>
        <end position="216"/>
    </location>
</feature>
<keyword evidence="5 7" id="KW-1133">Transmembrane helix</keyword>
<keyword evidence="10" id="KW-1185">Reference proteome</keyword>
<evidence type="ECO:0000313" key="9">
    <source>
        <dbReference type="EMBL" id="CED94269.1"/>
    </source>
</evidence>
<reference evidence="9 10" key="1">
    <citation type="submission" date="2014-04" db="EMBL/GenBank/DDBJ databases">
        <authorList>
            <person name="Hornung B.V."/>
        </authorList>
    </citation>
    <scope>NUCLEOTIDE SEQUENCE [LARGE SCALE GENOMIC DNA]</scope>
    <source>
        <strain evidence="9 10">CRIB</strain>
    </source>
</reference>
<dbReference type="KEGG" id="ril:CRIB_1662"/>
<evidence type="ECO:0000256" key="4">
    <source>
        <dbReference type="ARBA" id="ARBA00022692"/>
    </source>
</evidence>
<dbReference type="PANTHER" id="PTHR30576">
    <property type="entry name" value="COLANIC BIOSYNTHESIS UDP-GLUCOSE LIPID CARRIER TRANSFERASE"/>
    <property type="match status" value="1"/>
</dbReference>
<evidence type="ECO:0000313" key="10">
    <source>
        <dbReference type="Proteomes" id="UP000245622"/>
    </source>
</evidence>
<dbReference type="PANTHER" id="PTHR30576:SF10">
    <property type="entry name" value="SLL5057 PROTEIN"/>
    <property type="match status" value="1"/>
</dbReference>
<keyword evidence="6 7" id="KW-0472">Membrane</keyword>
<accession>A0A1V1I2C7</accession>
<dbReference type="GO" id="GO:0016780">
    <property type="term" value="F:phosphotransferase activity, for other substituted phosphate groups"/>
    <property type="evidence" value="ECO:0007669"/>
    <property type="project" value="TreeGrafter"/>
</dbReference>
<proteinExistence type="inferred from homology"/>